<feature type="transmembrane region" description="Helical" evidence="1">
    <location>
        <begin position="6"/>
        <end position="25"/>
    </location>
</feature>
<organism evidence="2 3">
    <name type="scientific">Proteiniphilum saccharofermentans</name>
    <dbReference type="NCBI Taxonomy" id="1642647"/>
    <lineage>
        <taxon>Bacteria</taxon>
        <taxon>Pseudomonadati</taxon>
        <taxon>Bacteroidota</taxon>
        <taxon>Bacteroidia</taxon>
        <taxon>Bacteroidales</taxon>
        <taxon>Dysgonomonadaceae</taxon>
        <taxon>Proteiniphilum</taxon>
    </lineage>
</organism>
<feature type="transmembrane region" description="Helical" evidence="1">
    <location>
        <begin position="37"/>
        <end position="57"/>
    </location>
</feature>
<protein>
    <submittedName>
        <fullName evidence="2">Putative membrane protein</fullName>
    </submittedName>
</protein>
<dbReference type="EMBL" id="LT605205">
    <property type="protein sequence ID" value="SCD19454.1"/>
    <property type="molecule type" value="Genomic_DNA"/>
</dbReference>
<dbReference type="STRING" id="1642647.PSM36_0624"/>
<keyword evidence="1" id="KW-0472">Membrane</keyword>
<evidence type="ECO:0000256" key="1">
    <source>
        <dbReference type="SAM" id="Phobius"/>
    </source>
</evidence>
<proteinExistence type="predicted"/>
<accession>A0A1R3T794</accession>
<sequence length="184" mass="21231">MSLFFIYLIQVNIALSLFYLLYTIVLKRDTFLRLRRLFFLSVVIFSLLYPFFTIPGLSDVWTTRSSDLQETAVTVMKGEPTTTSTVLEEESTRPVIIPWGSILALFYTVITLGLLLRFVFQLLSIYNIWVKSEKQVISGIPVHQLKKDITPFSFFSLIFIHAEKHSETELSQILLHEQSDADIS</sequence>
<evidence type="ECO:0000313" key="2">
    <source>
        <dbReference type="EMBL" id="SCD19454.1"/>
    </source>
</evidence>
<reference evidence="2 3" key="1">
    <citation type="submission" date="2016-08" db="EMBL/GenBank/DDBJ databases">
        <authorList>
            <person name="Seilhamer J.J."/>
        </authorList>
    </citation>
    <scope>NUCLEOTIDE SEQUENCE [LARGE SCALE GENOMIC DNA]</scope>
    <source>
        <strain evidence="2">M3/6</strain>
    </source>
</reference>
<dbReference type="Proteomes" id="UP000187464">
    <property type="component" value="Chromosome I"/>
</dbReference>
<dbReference type="KEGG" id="psac:PSM36_0624"/>
<feature type="transmembrane region" description="Helical" evidence="1">
    <location>
        <begin position="96"/>
        <end position="120"/>
    </location>
</feature>
<evidence type="ECO:0000313" key="3">
    <source>
        <dbReference type="Proteomes" id="UP000187464"/>
    </source>
</evidence>
<keyword evidence="1" id="KW-1133">Transmembrane helix</keyword>
<keyword evidence="3" id="KW-1185">Reference proteome</keyword>
<dbReference type="AlphaFoldDB" id="A0A1R3T794"/>
<gene>
    <name evidence="2" type="ORF">PSM36_0624</name>
</gene>
<name>A0A1R3T794_9BACT</name>
<keyword evidence="1" id="KW-0812">Transmembrane</keyword>